<feature type="region of interest" description="Disordered" evidence="1">
    <location>
        <begin position="507"/>
        <end position="548"/>
    </location>
</feature>
<dbReference type="InterPro" id="IPR011050">
    <property type="entry name" value="Pectin_lyase_fold/virulence"/>
</dbReference>
<evidence type="ECO:0000256" key="2">
    <source>
        <dbReference type="SAM" id="SignalP"/>
    </source>
</evidence>
<evidence type="ECO:0008006" key="5">
    <source>
        <dbReference type="Google" id="ProtNLM"/>
    </source>
</evidence>
<evidence type="ECO:0000313" key="4">
    <source>
        <dbReference type="Proteomes" id="UP001153069"/>
    </source>
</evidence>
<keyword evidence="2" id="KW-0732">Signal</keyword>
<dbReference type="EMBL" id="CAICTM010000151">
    <property type="protein sequence ID" value="CAB9502978.1"/>
    <property type="molecule type" value="Genomic_DNA"/>
</dbReference>
<feature type="signal peptide" evidence="2">
    <location>
        <begin position="1"/>
        <end position="28"/>
    </location>
</feature>
<gene>
    <name evidence="3" type="ORF">SEMRO_152_G069470.1</name>
</gene>
<reference evidence="3" key="1">
    <citation type="submission" date="2020-06" db="EMBL/GenBank/DDBJ databases">
        <authorList>
            <consortium name="Plant Systems Biology data submission"/>
        </authorList>
    </citation>
    <scope>NUCLEOTIDE SEQUENCE</scope>
    <source>
        <strain evidence="3">D6</strain>
    </source>
</reference>
<feature type="chain" id="PRO_5040453794" description="Disintegrin domain-containing protein" evidence="2">
    <location>
        <begin position="29"/>
        <end position="773"/>
    </location>
</feature>
<feature type="compositionally biased region" description="Pro residues" evidence="1">
    <location>
        <begin position="522"/>
        <end position="536"/>
    </location>
</feature>
<protein>
    <recommendedName>
        <fullName evidence="5">Disintegrin domain-containing protein</fullName>
    </recommendedName>
</protein>
<organism evidence="3 4">
    <name type="scientific">Seminavis robusta</name>
    <dbReference type="NCBI Taxonomy" id="568900"/>
    <lineage>
        <taxon>Eukaryota</taxon>
        <taxon>Sar</taxon>
        <taxon>Stramenopiles</taxon>
        <taxon>Ochrophyta</taxon>
        <taxon>Bacillariophyta</taxon>
        <taxon>Bacillariophyceae</taxon>
        <taxon>Bacillariophycidae</taxon>
        <taxon>Naviculales</taxon>
        <taxon>Naviculaceae</taxon>
        <taxon>Seminavis</taxon>
    </lineage>
</organism>
<evidence type="ECO:0000313" key="3">
    <source>
        <dbReference type="EMBL" id="CAB9502978.1"/>
    </source>
</evidence>
<dbReference type="AlphaFoldDB" id="A0A9N8HAL0"/>
<proteinExistence type="predicted"/>
<sequence length="773" mass="82545">MKYQKRGWKNEELLLILLLPLLLSTVRAQGQLYFANQVNERAGPCPDDPLQIGYRHIIDVNIDQRSELERIDSGEAPRTPYVFPLCNSFKYLIEQEMLEVVLPEATFVCGYNGSNQELCVLEGGDVQVMVYESTTTADMKVTFQGLTFAEFNNETIQVLGPSTITFNDARWWTTADSASWAVRVGTGTNVVINSGTVREGQFANPIFYNAGGTLAVDGLVIGEGVRAPSVVHTTDGGESTLTNMNVTMADLVRVTETTEIGSYLTASQIVVSEMNSLGSVFFVEGTGSGLAARDVQVVNNRLADAFMQTQTSRNFNVLIATEESTATLTNVLVSQNDGMDRVFSASRGADVGVIDAVVSDVVGTSPPDLLSNIAMAEDGGSMNVMRLQVSDITSFSAVYFAICGSHIQVVQSCIHGGRVATPAFVSADSTFSGEGNYIASEDSVAKATKIVLADRCGNVETAVFSETSLDSTCFSQTGTGSCEGSCVEGFADSTQCLAAESATISLTPQPPPSPTPNLSCPASPPTPVPTLPPTIPPSLSELPKPVPRPDESPCRANFQCSSGYCSVNRICEPQKQTGSPCDSHQACASGRCSSDVCIVQEPPGSACLVHEDCDEGYCSEASSCLPLRGKEESCDEDAECRSGRCTLNPRRCTFTIQEGALCGKDADCFDGRCKKDRGINQCVARKENGDECVDNSDCLSLRCENQICAEPVGLEESCDEPSDCYSLFCNAARRECVLCSNEIEATDDTEPNDLEYGISGSAVAELANGCLNV</sequence>
<comment type="caution">
    <text evidence="3">The sequence shown here is derived from an EMBL/GenBank/DDBJ whole genome shotgun (WGS) entry which is preliminary data.</text>
</comment>
<keyword evidence="4" id="KW-1185">Reference proteome</keyword>
<name>A0A9N8HAL0_9STRA</name>
<evidence type="ECO:0000256" key="1">
    <source>
        <dbReference type="SAM" id="MobiDB-lite"/>
    </source>
</evidence>
<dbReference type="SUPFAM" id="SSF51126">
    <property type="entry name" value="Pectin lyase-like"/>
    <property type="match status" value="1"/>
</dbReference>
<dbReference type="Proteomes" id="UP001153069">
    <property type="component" value="Unassembled WGS sequence"/>
</dbReference>
<accession>A0A9N8HAL0</accession>